<dbReference type="InterPro" id="IPR002909">
    <property type="entry name" value="IPT_dom"/>
</dbReference>
<dbReference type="GO" id="GO:0005737">
    <property type="term" value="C:cytoplasm"/>
    <property type="evidence" value="ECO:0007669"/>
    <property type="project" value="UniProtKB-SubCell"/>
</dbReference>
<dbReference type="Gene3D" id="2.60.40.340">
    <property type="entry name" value="Rel homology domain (RHD), DNA-binding domain"/>
    <property type="match status" value="2"/>
</dbReference>
<dbReference type="InterPro" id="IPR011539">
    <property type="entry name" value="RHD_DNA_bind_dom"/>
</dbReference>
<dbReference type="Pfam" id="PF00554">
    <property type="entry name" value="RHD_DNA_bind"/>
    <property type="match status" value="1"/>
</dbReference>
<sequence length="974" mass="106381">MKSADEGAYSYSQNTSITLSQSNPCPPSQYHNLQSSSSMSISISQPSTFPPHDDMSTVGYFQTSGPRSNGAPTLESPRIEITAYGQFPEDEVEENSIPVAKRVNSIVTLTLPCVDGYRDPSCLSPASSVSSRSCHSDASSYESGFSYNYDNSPQNSPWQSPCVSPKGSLQSCTLNASPRHSPSGSPRTSITDDSWMGPRGSRSNSPCGGKRKYSFNGSQSHKYHPYSPNQSPGLSPQTSPRLSVTEDTWLPNTNQYTNSAIVAAINALTTDGLVELGEGIPLKARKTSMEHNASMNLKVEPGGEETGSLELCQDEFSSARLPFKKETYCSGFLDVPQHPYWSKPKPYMSPSLPALDWQLPSSSGPYSLQIEVQPKSHHRAHYETEGSRGAVKALAGGHPVVQFDHMRHRTAGIRECVASELSLPHHSYALPGLRLSLSGDVPWRLRLEWVRSDRQNSEVQTYGSELRAMGGKSLGIPLLHGYMESEPLTLQLFIGTADDRLLRPHAFYQVHRITGKTVSTPSHEVMQSNTKVLEIPLLPESNMRGIIDCAGILKLRNSDIELRKGETDIGRKNTRVRMVYRVHINQPNGRTVSLQVASNPIECSQRSAQELPLVDKQSMESCGASGGEQILLSGHNFQPDSKVVFVERAQDGHHIWEMEAKVNRDSSKSVSLLVEIPPYRNQRISSPVQVNFYVCNGKRKRSQYQRFTYLPANVPTIKTEPHDDYDLSQVCTPLHPAGLALHPKPYYSPPSLTPMMPSELRPCVTSTFGSSPQRLVGKPVSLSCSSSPSTSPKLQDLSPPHLSTKCLPAGSNLGPQSPTIPHVSAIQPTPGHYPQPNHYPTGSAASSPGSHPSTPNSAPDLPFTPNHSLTQSQATSDASALAAPITKGPVRGGSSPLLQEDGETPTMLAVSIKQEPQELDQMYLDDGAYVHAKEFKGQLRRSASIVKEEECAVLIPIEQLIPLPVYGPQTFQRI</sequence>
<keyword evidence="6" id="KW-0238">DNA-binding</keyword>
<feature type="compositionally biased region" description="Low complexity" evidence="9">
    <location>
        <begin position="840"/>
        <end position="855"/>
    </location>
</feature>
<evidence type="ECO:0000256" key="8">
    <source>
        <dbReference type="ARBA" id="ARBA00023242"/>
    </source>
</evidence>
<feature type="compositionally biased region" description="Polar residues" evidence="9">
    <location>
        <begin position="865"/>
        <end position="878"/>
    </location>
</feature>
<reference evidence="11 12" key="1">
    <citation type="journal article" date="2019" name="Mol. Ecol. Resour.">
        <title>Chromosome-level genome assembly of Triplophysa tibetana, a fish adapted to the harsh high-altitude environment of the Tibetan Plateau.</title>
        <authorList>
            <person name="Yang X."/>
            <person name="Liu H."/>
            <person name="Ma Z."/>
            <person name="Zou Y."/>
            <person name="Zou M."/>
            <person name="Mao Y."/>
            <person name="Li X."/>
            <person name="Wang H."/>
            <person name="Chen T."/>
            <person name="Wang W."/>
            <person name="Yang R."/>
        </authorList>
    </citation>
    <scope>NUCLEOTIDE SEQUENCE [LARGE SCALE GENOMIC DNA]</scope>
    <source>
        <strain evidence="11">TTIB1903HZAU</strain>
        <tissue evidence="11">Muscle</tissue>
    </source>
</reference>
<feature type="compositionally biased region" description="Polar residues" evidence="9">
    <location>
        <begin position="10"/>
        <end position="33"/>
    </location>
</feature>
<keyword evidence="5" id="KW-0805">Transcription regulation</keyword>
<feature type="compositionally biased region" description="Polar residues" evidence="9">
    <location>
        <begin position="227"/>
        <end position="244"/>
    </location>
</feature>
<comment type="caution">
    <text evidence="11">The sequence shown here is derived from an EMBL/GenBank/DDBJ whole genome shotgun (WGS) entry which is preliminary data.</text>
</comment>
<evidence type="ECO:0000256" key="3">
    <source>
        <dbReference type="ARBA" id="ARBA00022490"/>
    </source>
</evidence>
<dbReference type="FunFam" id="2.60.40.10:FF:000040">
    <property type="entry name" value="Nuclear factor of activated T-cells, cytoplasmic, calcineurin-dependent 2"/>
    <property type="match status" value="1"/>
</dbReference>
<evidence type="ECO:0000256" key="1">
    <source>
        <dbReference type="ARBA" id="ARBA00004123"/>
    </source>
</evidence>
<dbReference type="SUPFAM" id="SSF49417">
    <property type="entry name" value="p53-like transcription factors"/>
    <property type="match status" value="2"/>
</dbReference>
<feature type="compositionally biased region" description="Low complexity" evidence="9">
    <location>
        <begin position="34"/>
        <end position="47"/>
    </location>
</feature>
<dbReference type="GO" id="GO:0000981">
    <property type="term" value="F:DNA-binding transcription factor activity, RNA polymerase II-specific"/>
    <property type="evidence" value="ECO:0007669"/>
    <property type="project" value="TreeGrafter"/>
</dbReference>
<dbReference type="InterPro" id="IPR008366">
    <property type="entry name" value="NFAT"/>
</dbReference>
<evidence type="ECO:0000256" key="2">
    <source>
        <dbReference type="ARBA" id="ARBA00004496"/>
    </source>
</evidence>
<dbReference type="Pfam" id="PF16179">
    <property type="entry name" value="RHD_dimer"/>
    <property type="match status" value="1"/>
</dbReference>
<evidence type="ECO:0000313" key="12">
    <source>
        <dbReference type="Proteomes" id="UP000324632"/>
    </source>
</evidence>
<comment type="subcellular location">
    <subcellularLocation>
        <location evidence="2">Cytoplasm</location>
    </subcellularLocation>
    <subcellularLocation>
        <location evidence="1">Nucleus</location>
    </subcellularLocation>
</comment>
<dbReference type="GO" id="GO:0009653">
    <property type="term" value="P:anatomical structure morphogenesis"/>
    <property type="evidence" value="ECO:0007669"/>
    <property type="project" value="UniProtKB-ARBA"/>
</dbReference>
<dbReference type="InterPro" id="IPR013783">
    <property type="entry name" value="Ig-like_fold"/>
</dbReference>
<feature type="compositionally biased region" description="Polar residues" evidence="9">
    <location>
        <begin position="169"/>
        <end position="192"/>
    </location>
</feature>
<dbReference type="PANTHER" id="PTHR12533:SF5">
    <property type="entry name" value="NUCLEAR FACTOR OF ACTIVATED T-CELLS, CYTOPLASMIC 1"/>
    <property type="match status" value="1"/>
</dbReference>
<evidence type="ECO:0000259" key="10">
    <source>
        <dbReference type="PROSITE" id="PS50254"/>
    </source>
</evidence>
<dbReference type="GO" id="GO:0005667">
    <property type="term" value="C:transcription regulator complex"/>
    <property type="evidence" value="ECO:0007669"/>
    <property type="project" value="TreeGrafter"/>
</dbReference>
<dbReference type="InterPro" id="IPR008967">
    <property type="entry name" value="p53-like_TF_DNA-bd_sf"/>
</dbReference>
<evidence type="ECO:0000256" key="5">
    <source>
        <dbReference type="ARBA" id="ARBA00023015"/>
    </source>
</evidence>
<dbReference type="GO" id="GO:0007399">
    <property type="term" value="P:nervous system development"/>
    <property type="evidence" value="ECO:0007669"/>
    <property type="project" value="UniProtKB-ARBA"/>
</dbReference>
<dbReference type="SMART" id="SM00429">
    <property type="entry name" value="IPT"/>
    <property type="match status" value="1"/>
</dbReference>
<keyword evidence="4" id="KW-0597">Phosphoprotein</keyword>
<dbReference type="InterPro" id="IPR032397">
    <property type="entry name" value="RHD_dimer"/>
</dbReference>
<evidence type="ECO:0000256" key="4">
    <source>
        <dbReference type="ARBA" id="ARBA00022553"/>
    </source>
</evidence>
<gene>
    <name evidence="11" type="ORF">E1301_Tti016906</name>
</gene>
<feature type="compositionally biased region" description="Low complexity" evidence="9">
    <location>
        <begin position="779"/>
        <end position="792"/>
    </location>
</feature>
<feature type="region of interest" description="Disordered" evidence="9">
    <location>
        <begin position="1"/>
        <end position="56"/>
    </location>
</feature>
<evidence type="ECO:0000313" key="11">
    <source>
        <dbReference type="EMBL" id="KAA0710226.1"/>
    </source>
</evidence>
<dbReference type="EMBL" id="SOYY01000016">
    <property type="protein sequence ID" value="KAA0710226.1"/>
    <property type="molecule type" value="Genomic_DNA"/>
</dbReference>
<protein>
    <submittedName>
        <fullName evidence="11">Nuclear factor of activated T-cells, cytoplasmic 1</fullName>
    </submittedName>
</protein>
<dbReference type="GO" id="GO:0000978">
    <property type="term" value="F:RNA polymerase II cis-regulatory region sequence-specific DNA binding"/>
    <property type="evidence" value="ECO:0007669"/>
    <property type="project" value="TreeGrafter"/>
</dbReference>
<dbReference type="SUPFAM" id="SSF81296">
    <property type="entry name" value="E set domains"/>
    <property type="match status" value="1"/>
</dbReference>
<dbReference type="PANTHER" id="PTHR12533">
    <property type="entry name" value="NFAT"/>
    <property type="match status" value="1"/>
</dbReference>
<dbReference type="GO" id="GO:0033173">
    <property type="term" value="P:calcineurin-NFAT signaling cascade"/>
    <property type="evidence" value="ECO:0007669"/>
    <property type="project" value="TreeGrafter"/>
</dbReference>
<feature type="domain" description="RHD" evidence="10">
    <location>
        <begin position="350"/>
        <end position="608"/>
    </location>
</feature>
<dbReference type="InterPro" id="IPR014756">
    <property type="entry name" value="Ig_E-set"/>
</dbReference>
<organism evidence="11 12">
    <name type="scientific">Triplophysa tibetana</name>
    <dbReference type="NCBI Taxonomy" id="1572043"/>
    <lineage>
        <taxon>Eukaryota</taxon>
        <taxon>Metazoa</taxon>
        <taxon>Chordata</taxon>
        <taxon>Craniata</taxon>
        <taxon>Vertebrata</taxon>
        <taxon>Euteleostomi</taxon>
        <taxon>Actinopterygii</taxon>
        <taxon>Neopterygii</taxon>
        <taxon>Teleostei</taxon>
        <taxon>Ostariophysi</taxon>
        <taxon>Cypriniformes</taxon>
        <taxon>Nemacheilidae</taxon>
        <taxon>Triplophysa</taxon>
    </lineage>
</organism>
<proteinExistence type="predicted"/>
<evidence type="ECO:0000256" key="7">
    <source>
        <dbReference type="ARBA" id="ARBA00023163"/>
    </source>
</evidence>
<dbReference type="Proteomes" id="UP000324632">
    <property type="component" value="Chromosome 16"/>
</dbReference>
<feature type="region of interest" description="Disordered" evidence="9">
    <location>
        <begin position="770"/>
        <end position="880"/>
    </location>
</feature>
<keyword evidence="12" id="KW-1185">Reference proteome</keyword>
<dbReference type="GO" id="GO:0060429">
    <property type="term" value="P:epithelium development"/>
    <property type="evidence" value="ECO:0007669"/>
    <property type="project" value="UniProtKB-ARBA"/>
</dbReference>
<dbReference type="InterPro" id="IPR037059">
    <property type="entry name" value="RHD_DNA_bind_dom_sf"/>
</dbReference>
<feature type="region of interest" description="Disordered" evidence="9">
    <location>
        <begin position="169"/>
        <end position="244"/>
    </location>
</feature>
<dbReference type="PROSITE" id="PS50254">
    <property type="entry name" value="REL_2"/>
    <property type="match status" value="1"/>
</dbReference>
<dbReference type="GO" id="GO:0005634">
    <property type="term" value="C:nucleus"/>
    <property type="evidence" value="ECO:0007669"/>
    <property type="project" value="UniProtKB-SubCell"/>
</dbReference>
<name>A0A5A9NMX5_9TELE</name>
<accession>A0A5A9NMX5</accession>
<keyword evidence="7" id="KW-0804">Transcription</keyword>
<keyword evidence="8" id="KW-0539">Nucleus</keyword>
<dbReference type="AlphaFoldDB" id="A0A5A9NMX5"/>
<dbReference type="Gene3D" id="2.60.40.10">
    <property type="entry name" value="Immunoglobulins"/>
    <property type="match status" value="1"/>
</dbReference>
<keyword evidence="3" id="KW-0963">Cytoplasm</keyword>
<evidence type="ECO:0000256" key="9">
    <source>
        <dbReference type="SAM" id="MobiDB-lite"/>
    </source>
</evidence>
<evidence type="ECO:0000256" key="6">
    <source>
        <dbReference type="ARBA" id="ARBA00023125"/>
    </source>
</evidence>